<organism evidence="1 2">
    <name type="scientific">Marinobacter salsuginis</name>
    <dbReference type="NCBI Taxonomy" id="418719"/>
    <lineage>
        <taxon>Bacteria</taxon>
        <taxon>Pseudomonadati</taxon>
        <taxon>Pseudomonadota</taxon>
        <taxon>Gammaproteobacteria</taxon>
        <taxon>Pseudomonadales</taxon>
        <taxon>Marinobacteraceae</taxon>
        <taxon>Marinobacter</taxon>
    </lineage>
</organism>
<dbReference type="Proteomes" id="UP000387223">
    <property type="component" value="Unassembled WGS sequence"/>
</dbReference>
<sequence length="225" mass="26056">MATKTINPQLSAYYEQLRHPMPDFLNDIGIHNIHDRANIRYNERLWQKVKELNEGNQEPTISEFRHIAAEIRRQIDIELYECDDPDRLSIEDICHRIWDAQIGISPVSMTSDATVADSDSEPREESGDYNLAISISISVRGLSRREAKWIEYCFRDHNPDLSAGDHTIALLSTMGVDSIERIDRWLPKRIRTQLLGHISSSAQADENDLTLPLKYRMKLFLRQIL</sequence>
<evidence type="ECO:0000313" key="2">
    <source>
        <dbReference type="Proteomes" id="UP000387223"/>
    </source>
</evidence>
<accession>A0A5M3Q634</accession>
<protein>
    <submittedName>
        <fullName evidence="1">Uncharacterized protein</fullName>
    </submittedName>
</protein>
<dbReference type="RefSeq" id="WP_136630374.1">
    <property type="nucleotide sequence ID" value="NZ_BGZI01000035.1"/>
</dbReference>
<dbReference type="AlphaFoldDB" id="A0A5M3Q634"/>
<dbReference type="EMBL" id="BGZI01000035">
    <property type="protein sequence ID" value="GBO90170.1"/>
    <property type="molecule type" value="Genomic_DNA"/>
</dbReference>
<proteinExistence type="predicted"/>
<name>A0A5M3Q634_9GAMM</name>
<gene>
    <name evidence="1" type="ORF">MSSD14B_38380</name>
</gene>
<comment type="caution">
    <text evidence="1">The sequence shown here is derived from an EMBL/GenBank/DDBJ whole genome shotgun (WGS) entry which is preliminary data.</text>
</comment>
<evidence type="ECO:0000313" key="1">
    <source>
        <dbReference type="EMBL" id="GBO90170.1"/>
    </source>
</evidence>
<reference evidence="1 2" key="1">
    <citation type="journal article" date="2019" name="J. Gen. Appl. Microbiol.">
        <title>Aerobic degradation of cis-dichloroethene by the marine bacterium Marinobacter salsuginis strain 5N-3.</title>
        <authorList>
            <person name="Inoue Y."/>
            <person name="Fukunaga Y."/>
            <person name="Katsumata H."/>
            <person name="Ohji S."/>
            <person name="Hosoyama A."/>
            <person name="Mori K."/>
            <person name="Ando K."/>
        </authorList>
    </citation>
    <scope>NUCLEOTIDE SEQUENCE [LARGE SCALE GENOMIC DNA]</scope>
    <source>
        <strain evidence="1 2">NBRC 109114</strain>
    </source>
</reference>